<evidence type="ECO:0000256" key="4">
    <source>
        <dbReference type="RuleBase" id="RU000363"/>
    </source>
</evidence>
<dbReference type="PRINTS" id="PR00080">
    <property type="entry name" value="SDRFAMILY"/>
</dbReference>
<accession>A0A0U5GSS9</accession>
<protein>
    <submittedName>
        <fullName evidence="5">Uncharacterized protein</fullName>
    </submittedName>
</protein>
<dbReference type="OrthoDB" id="5840532at2759"/>
<reference evidence="6" key="1">
    <citation type="journal article" date="2016" name="Genome Announc.">
        <title>Draft genome sequences of fungus Aspergillus calidoustus.</title>
        <authorList>
            <person name="Horn F."/>
            <person name="Linde J."/>
            <person name="Mattern D.J."/>
            <person name="Walther G."/>
            <person name="Guthke R."/>
            <person name="Scherlach K."/>
            <person name="Martin K."/>
            <person name="Brakhage A.A."/>
            <person name="Petzke L."/>
            <person name="Valiante V."/>
        </authorList>
    </citation>
    <scope>NUCLEOTIDE SEQUENCE [LARGE SCALE GENOMIC DNA]</scope>
    <source>
        <strain evidence="6">SF006504</strain>
    </source>
</reference>
<dbReference type="Gene3D" id="3.40.50.720">
    <property type="entry name" value="NAD(P)-binding Rossmann-like Domain"/>
    <property type="match status" value="1"/>
</dbReference>
<keyword evidence="2" id="KW-0521">NADP</keyword>
<comment type="similarity">
    <text evidence="1 4">Belongs to the short-chain dehydrogenases/reductases (SDR) family.</text>
</comment>
<dbReference type="Proteomes" id="UP000054771">
    <property type="component" value="Unassembled WGS sequence"/>
</dbReference>
<sequence>MDQFPGVAVVTGAARGIGAAIVTGFAESGCHRIAITDILETELGELRQSLLTRFNGNPNDDPKSLTILAVPGDITSEPFIESFFTTTKTKFSRIDYLVNVAGVGKPYRRSIEVDVQEFDFINNVNYRAAWLCSRAALKIMTVQEPLPSPSPSASTNESWTRPPQRGSIVNIASQLGVVSRPGASAYCASKAAVIGMTRADAIDYSKDAIRVNAVCPGIVETEMTTLDGVVREGLRESVNIAPMGRMGNVREIADCVLFLSSYRASFVQGHAMVVDGGYVIN</sequence>
<dbReference type="InterPro" id="IPR002347">
    <property type="entry name" value="SDR_fam"/>
</dbReference>
<dbReference type="AlphaFoldDB" id="A0A0U5GSS9"/>
<evidence type="ECO:0000313" key="5">
    <source>
        <dbReference type="EMBL" id="CEN62677.1"/>
    </source>
</evidence>
<dbReference type="GO" id="GO:0006633">
    <property type="term" value="P:fatty acid biosynthetic process"/>
    <property type="evidence" value="ECO:0007669"/>
    <property type="project" value="TreeGrafter"/>
</dbReference>
<dbReference type="EMBL" id="CDMC01000007">
    <property type="protein sequence ID" value="CEN62677.1"/>
    <property type="molecule type" value="Genomic_DNA"/>
</dbReference>
<dbReference type="PANTHER" id="PTHR42760">
    <property type="entry name" value="SHORT-CHAIN DEHYDROGENASES/REDUCTASES FAMILY MEMBER"/>
    <property type="match status" value="1"/>
</dbReference>
<gene>
    <name evidence="5" type="ORF">ASPCAL09309</name>
</gene>
<dbReference type="PRINTS" id="PR00081">
    <property type="entry name" value="GDHRDH"/>
</dbReference>
<evidence type="ECO:0000256" key="3">
    <source>
        <dbReference type="ARBA" id="ARBA00023002"/>
    </source>
</evidence>
<name>A0A0U5GSS9_ASPCI</name>
<dbReference type="InterPro" id="IPR036291">
    <property type="entry name" value="NAD(P)-bd_dom_sf"/>
</dbReference>
<dbReference type="GO" id="GO:0048038">
    <property type="term" value="F:quinone binding"/>
    <property type="evidence" value="ECO:0007669"/>
    <property type="project" value="TreeGrafter"/>
</dbReference>
<evidence type="ECO:0000313" key="6">
    <source>
        <dbReference type="Proteomes" id="UP000054771"/>
    </source>
</evidence>
<dbReference type="STRING" id="454130.A0A0U5GSS9"/>
<dbReference type="SUPFAM" id="SSF51735">
    <property type="entry name" value="NAD(P)-binding Rossmann-fold domains"/>
    <property type="match status" value="1"/>
</dbReference>
<dbReference type="PANTHER" id="PTHR42760:SF133">
    <property type="entry name" value="3-OXOACYL-[ACYL-CARRIER-PROTEIN] REDUCTASE"/>
    <property type="match status" value="1"/>
</dbReference>
<dbReference type="CDD" id="cd05233">
    <property type="entry name" value="SDR_c"/>
    <property type="match status" value="1"/>
</dbReference>
<proteinExistence type="inferred from homology"/>
<organism evidence="5 6">
    <name type="scientific">Aspergillus calidoustus</name>
    <dbReference type="NCBI Taxonomy" id="454130"/>
    <lineage>
        <taxon>Eukaryota</taxon>
        <taxon>Fungi</taxon>
        <taxon>Dikarya</taxon>
        <taxon>Ascomycota</taxon>
        <taxon>Pezizomycotina</taxon>
        <taxon>Eurotiomycetes</taxon>
        <taxon>Eurotiomycetidae</taxon>
        <taxon>Eurotiales</taxon>
        <taxon>Aspergillaceae</taxon>
        <taxon>Aspergillus</taxon>
        <taxon>Aspergillus subgen. Nidulantes</taxon>
    </lineage>
</organism>
<evidence type="ECO:0000256" key="1">
    <source>
        <dbReference type="ARBA" id="ARBA00006484"/>
    </source>
</evidence>
<keyword evidence="6" id="KW-1185">Reference proteome</keyword>
<dbReference type="OMA" id="VWDTTMA"/>
<dbReference type="Pfam" id="PF13561">
    <property type="entry name" value="adh_short_C2"/>
    <property type="match status" value="1"/>
</dbReference>
<dbReference type="Pfam" id="PF00106">
    <property type="entry name" value="adh_short"/>
    <property type="match status" value="1"/>
</dbReference>
<evidence type="ECO:0000256" key="2">
    <source>
        <dbReference type="ARBA" id="ARBA00022857"/>
    </source>
</evidence>
<keyword evidence="3" id="KW-0560">Oxidoreductase</keyword>
<dbReference type="GO" id="GO:0016616">
    <property type="term" value="F:oxidoreductase activity, acting on the CH-OH group of donors, NAD or NADP as acceptor"/>
    <property type="evidence" value="ECO:0007669"/>
    <property type="project" value="TreeGrafter"/>
</dbReference>